<feature type="region of interest" description="Disordered" evidence="6">
    <location>
        <begin position="1"/>
        <end position="20"/>
    </location>
</feature>
<comment type="subcellular location">
    <subcellularLocation>
        <location evidence="1">Chromosome</location>
    </subcellularLocation>
</comment>
<dbReference type="InterPro" id="IPR051357">
    <property type="entry name" value="H3K9_HMTase_SUVAR3-9"/>
</dbReference>
<keyword evidence="3" id="KW-0489">Methyltransferase</keyword>
<evidence type="ECO:0000313" key="11">
    <source>
        <dbReference type="Proteomes" id="UP001174677"/>
    </source>
</evidence>
<dbReference type="Gene3D" id="2.170.270.10">
    <property type="entry name" value="SET domain"/>
    <property type="match status" value="1"/>
</dbReference>
<dbReference type="InterPro" id="IPR007728">
    <property type="entry name" value="Pre-SET_dom"/>
</dbReference>
<dbReference type="Pfam" id="PF05033">
    <property type="entry name" value="Pre-SET"/>
    <property type="match status" value="1"/>
</dbReference>
<keyword evidence="4" id="KW-0808">Transferase</keyword>
<dbReference type="SMART" id="SM00468">
    <property type="entry name" value="PreSET"/>
    <property type="match status" value="1"/>
</dbReference>
<keyword evidence="11" id="KW-1185">Reference proteome</keyword>
<dbReference type="PANTHER" id="PTHR45660">
    <property type="entry name" value="HISTONE-LYSINE N-METHYLTRANSFERASE SETMAR"/>
    <property type="match status" value="1"/>
</dbReference>
<evidence type="ECO:0000256" key="4">
    <source>
        <dbReference type="ARBA" id="ARBA00022679"/>
    </source>
</evidence>
<dbReference type="EMBL" id="JARPOI010000003">
    <property type="protein sequence ID" value="KAJ9186143.1"/>
    <property type="molecule type" value="Genomic_DNA"/>
</dbReference>
<evidence type="ECO:0000259" key="9">
    <source>
        <dbReference type="PROSITE" id="PS50868"/>
    </source>
</evidence>
<feature type="domain" description="SET" evidence="7">
    <location>
        <begin position="645"/>
        <end position="793"/>
    </location>
</feature>
<dbReference type="PROSITE" id="PS50868">
    <property type="entry name" value="POST_SET"/>
    <property type="match status" value="1"/>
</dbReference>
<dbReference type="InterPro" id="IPR001214">
    <property type="entry name" value="SET_dom"/>
</dbReference>
<dbReference type="PROSITE" id="PS50867">
    <property type="entry name" value="PRE_SET"/>
    <property type="match status" value="1"/>
</dbReference>
<dbReference type="PANTHER" id="PTHR45660:SF94">
    <property type="entry name" value="HISTONE-LYSINE N-METHYLTRANSFERASE, H3 LYSINE-9 SPECIFIC SUVH4"/>
    <property type="match status" value="1"/>
</dbReference>
<sequence>MGRVYNGSNNSTKTSEEQETRTKVLEFLVTKNFAQKIQKIRSKGFLLERRVSPRLKNIPKDKRPYYGCNQTRQLCGSGKTEDDDEKTQIDSPEDSAGTNKDKVGINARKNLSQHVPKKRSEGVFLERRVSPRLKDISADKRPYYGSVQRQKIHGPTDYARYRKTEDNDWKRPLDSPKDNAGKEKTKADITFTKNTVQRVPNIRSDGYLLKQRVSPRLKNTPADKRPFYGRDQRRQLAAIKYDLRERKNKNDNQMSLLHYPDGNVNERKSKVDHLIQEHLLDLTRKDAEDRGSKSDFVLGFAPVEHGDTPIMDLKEGAHLECASCESFLADSMHQTCSARVMAVSPLMLKCKGINNWGQNSSKKETENDVFDVNMIKKIGQQFQKLTLLERRVSPRLKNIPKEKRPYYGSNSKVQLNAAKDYVCNNNDQKRQFHCPEDNTKKKKTKVNHSTQQSLSKVAVKNTYDRDSESLMASGFGLVKCKSMEIMSLENGAYVKSMDHKRLLSNHMRHKAGAKDCIEPESVSKDYSKLPGLVCEDISYGEEDIPIPVTNMIDPPIAPAGFKYTNSIHIATNVSIPPSPSGCNCKGNCTNPKSCSCARLNGSDFPYVRKDGGRLTEPKDVVFECGPGCGCGPNCINRISQRGLKYRLEVYRTLNKGWAVRSWDFIPSGAPVCEYTGILRRSAELDNVSENEFIFQIDCWHTMNGIGRRERRQGGVSRHARNLIKKLDKAETESEFCIDGVSCGNVTRFINHSCEPNLFVQCILSSHHDIRLAQIVLFAADDIPPMQELAYDYGFELDSVIGPDGKIKKLPCYCGSSECRGRLY</sequence>
<name>A0ABQ9N487_HEVBR</name>
<evidence type="ECO:0000256" key="3">
    <source>
        <dbReference type="ARBA" id="ARBA00022603"/>
    </source>
</evidence>
<evidence type="ECO:0000256" key="1">
    <source>
        <dbReference type="ARBA" id="ARBA00004286"/>
    </source>
</evidence>
<dbReference type="Proteomes" id="UP001174677">
    <property type="component" value="Chromosome 3"/>
</dbReference>
<dbReference type="InterPro" id="IPR046341">
    <property type="entry name" value="SET_dom_sf"/>
</dbReference>
<keyword evidence="2" id="KW-0158">Chromosome</keyword>
<dbReference type="Pfam" id="PF00856">
    <property type="entry name" value="SET"/>
    <property type="match status" value="1"/>
</dbReference>
<gene>
    <name evidence="10" type="ORF">P3X46_005678</name>
</gene>
<protein>
    <recommendedName>
        <fullName evidence="12">Histone-lysine N-methyltransferase</fullName>
    </recommendedName>
</protein>
<evidence type="ECO:0000259" key="8">
    <source>
        <dbReference type="PROSITE" id="PS50867"/>
    </source>
</evidence>
<dbReference type="SMART" id="SM00508">
    <property type="entry name" value="PostSET"/>
    <property type="match status" value="1"/>
</dbReference>
<evidence type="ECO:0000256" key="6">
    <source>
        <dbReference type="SAM" id="MobiDB-lite"/>
    </source>
</evidence>
<evidence type="ECO:0000256" key="2">
    <source>
        <dbReference type="ARBA" id="ARBA00022454"/>
    </source>
</evidence>
<accession>A0ABQ9N487</accession>
<evidence type="ECO:0000256" key="5">
    <source>
        <dbReference type="ARBA" id="ARBA00022691"/>
    </source>
</evidence>
<keyword evidence="5" id="KW-0949">S-adenosyl-L-methionine</keyword>
<dbReference type="SUPFAM" id="SSF82199">
    <property type="entry name" value="SET domain"/>
    <property type="match status" value="1"/>
</dbReference>
<feature type="domain" description="Pre-SET" evidence="8">
    <location>
        <begin position="580"/>
        <end position="642"/>
    </location>
</feature>
<evidence type="ECO:0008006" key="12">
    <source>
        <dbReference type="Google" id="ProtNLM"/>
    </source>
</evidence>
<feature type="region of interest" description="Disordered" evidence="6">
    <location>
        <begin position="163"/>
        <end position="184"/>
    </location>
</feature>
<evidence type="ECO:0000313" key="10">
    <source>
        <dbReference type="EMBL" id="KAJ9186143.1"/>
    </source>
</evidence>
<feature type="compositionally biased region" description="Polar residues" evidence="6">
    <location>
        <begin position="1"/>
        <end position="13"/>
    </location>
</feature>
<dbReference type="SMART" id="SM00317">
    <property type="entry name" value="SET"/>
    <property type="match status" value="1"/>
</dbReference>
<dbReference type="PROSITE" id="PS50280">
    <property type="entry name" value="SET"/>
    <property type="match status" value="1"/>
</dbReference>
<evidence type="ECO:0000259" key="7">
    <source>
        <dbReference type="PROSITE" id="PS50280"/>
    </source>
</evidence>
<dbReference type="InterPro" id="IPR003616">
    <property type="entry name" value="Post-SET_dom"/>
</dbReference>
<feature type="domain" description="Post-SET" evidence="9">
    <location>
        <begin position="807"/>
        <end position="823"/>
    </location>
</feature>
<proteinExistence type="predicted"/>
<organism evidence="10 11">
    <name type="scientific">Hevea brasiliensis</name>
    <name type="common">Para rubber tree</name>
    <name type="synonym">Siphonia brasiliensis</name>
    <dbReference type="NCBI Taxonomy" id="3981"/>
    <lineage>
        <taxon>Eukaryota</taxon>
        <taxon>Viridiplantae</taxon>
        <taxon>Streptophyta</taxon>
        <taxon>Embryophyta</taxon>
        <taxon>Tracheophyta</taxon>
        <taxon>Spermatophyta</taxon>
        <taxon>Magnoliopsida</taxon>
        <taxon>eudicotyledons</taxon>
        <taxon>Gunneridae</taxon>
        <taxon>Pentapetalae</taxon>
        <taxon>rosids</taxon>
        <taxon>fabids</taxon>
        <taxon>Malpighiales</taxon>
        <taxon>Euphorbiaceae</taxon>
        <taxon>Crotonoideae</taxon>
        <taxon>Micrandreae</taxon>
        <taxon>Hevea</taxon>
    </lineage>
</organism>
<comment type="caution">
    <text evidence="10">The sequence shown here is derived from an EMBL/GenBank/DDBJ whole genome shotgun (WGS) entry which is preliminary data.</text>
</comment>
<feature type="region of interest" description="Disordered" evidence="6">
    <location>
        <begin position="57"/>
        <end position="120"/>
    </location>
</feature>
<reference evidence="10" key="1">
    <citation type="journal article" date="2023" name="Plant Biotechnol. J.">
        <title>Chromosome-level wild Hevea brasiliensis genome provides new tools for genomic-assisted breeding and valuable loci to elevate rubber yield.</title>
        <authorList>
            <person name="Cheng H."/>
            <person name="Song X."/>
            <person name="Hu Y."/>
            <person name="Wu T."/>
            <person name="Yang Q."/>
            <person name="An Z."/>
            <person name="Feng S."/>
            <person name="Deng Z."/>
            <person name="Wu W."/>
            <person name="Zeng X."/>
            <person name="Tu M."/>
            <person name="Wang X."/>
            <person name="Huang H."/>
        </authorList>
    </citation>
    <scope>NUCLEOTIDE SEQUENCE</scope>
    <source>
        <strain evidence="10">MT/VB/25A 57/8</strain>
    </source>
</reference>